<name>G5K1T3_9STRE</name>
<dbReference type="EMBL" id="AEUX02000005">
    <property type="protein sequence ID" value="EHI70024.1"/>
    <property type="molecule type" value="Genomic_DNA"/>
</dbReference>
<sequence length="55" mass="6500">MKKLKNQMTNKKVKPLTTTDLSHVTSGDNEAYDFWYRVGKGIRKVWIQLEKQFVV</sequence>
<organism evidence="1 2">
    <name type="scientific">Streptococcus ictaluri 707-05</name>
    <dbReference type="NCBI Taxonomy" id="764299"/>
    <lineage>
        <taxon>Bacteria</taxon>
        <taxon>Bacillati</taxon>
        <taxon>Bacillota</taxon>
        <taxon>Bacilli</taxon>
        <taxon>Lactobacillales</taxon>
        <taxon>Streptococcaceae</taxon>
        <taxon>Streptococcus</taxon>
    </lineage>
</organism>
<dbReference type="AlphaFoldDB" id="G5K1T3"/>
<evidence type="ECO:0000313" key="2">
    <source>
        <dbReference type="Proteomes" id="UP000003330"/>
    </source>
</evidence>
<accession>G5K1T3</accession>
<comment type="caution">
    <text evidence="1">The sequence shown here is derived from an EMBL/GenBank/DDBJ whole genome shotgun (WGS) entry which is preliminary data.</text>
</comment>
<evidence type="ECO:0000313" key="1">
    <source>
        <dbReference type="EMBL" id="EHI70024.1"/>
    </source>
</evidence>
<dbReference type="STRING" id="764299.STRIC_2341"/>
<proteinExistence type="predicted"/>
<protein>
    <submittedName>
        <fullName evidence="1">Uncharacterized protein</fullName>
    </submittedName>
</protein>
<reference evidence="1 2" key="1">
    <citation type="journal article" date="2014" name="Int. J. Syst. Evol. Microbiol.">
        <title>Phylogenomics and the dynamic genome evolution of the genus Streptococcus.</title>
        <authorList>
            <consortium name="The Broad Institute Genome Sequencing Platform"/>
            <person name="Richards V.P."/>
            <person name="Palmer S.R."/>
            <person name="Pavinski Bitar P.D."/>
            <person name="Qin X."/>
            <person name="Weinstock G.M."/>
            <person name="Highlander S.K."/>
            <person name="Town C.D."/>
            <person name="Burne R.A."/>
            <person name="Stanhope M.J."/>
        </authorList>
    </citation>
    <scope>NUCLEOTIDE SEQUENCE [LARGE SCALE GENOMIC DNA]</scope>
    <source>
        <strain evidence="1 2">707-05</strain>
    </source>
</reference>
<dbReference type="Proteomes" id="UP000003330">
    <property type="component" value="Unassembled WGS sequence"/>
</dbReference>
<keyword evidence="2" id="KW-1185">Reference proteome</keyword>
<gene>
    <name evidence="1" type="ORF">STRIC_2341</name>
</gene>